<protein>
    <submittedName>
        <fullName evidence="3">Uncharacterized protein LOC113147264</fullName>
    </submittedName>
</protein>
<sequence length="333" mass="35396">MMMQRAANTLARPPVVGAASWKVRGYSLGSDSLASLFCRTSGASSALQSNCRWYMGPRRSPTGPSAGSSSSSSHTSSNGSAVSSIGANTSPAASFPIFSTTSMVTVRPSPPTLDSISTAGTTGGPQGAPQTFLREGGITFSFLPKLASNKTFDKAARLTVLLKARHIGCLLGPLPWAPRSIHGGENPGSRSLQETDASAAGEEWQLEAPCGSGYTLRITQHSTKPQTHVCIALLQQHPDQLQPQLQQQKQRIVHLVACSKGEWLTLQMLLQQSLPLLFNWTAQSLQAAAEDEAQTNSNLQERRANDLCSALFPADCWSRVARLPVVGAAAEKL</sequence>
<evidence type="ECO:0000313" key="2">
    <source>
        <dbReference type="Proteomes" id="UP000515125"/>
    </source>
</evidence>
<name>A0A6P6RZP7_9EIME</name>
<dbReference type="OrthoDB" id="10516890at2759"/>
<dbReference type="AlphaFoldDB" id="A0A6P6RZP7"/>
<reference evidence="3" key="1">
    <citation type="submission" date="2025-08" db="UniProtKB">
        <authorList>
            <consortium name="RefSeq"/>
        </authorList>
    </citation>
    <scope>IDENTIFICATION</scope>
</reference>
<proteinExistence type="predicted"/>
<keyword evidence="2" id="KW-1185">Reference proteome</keyword>
<feature type="region of interest" description="Disordered" evidence="1">
    <location>
        <begin position="180"/>
        <end position="200"/>
    </location>
</feature>
<feature type="region of interest" description="Disordered" evidence="1">
    <location>
        <begin position="106"/>
        <end position="131"/>
    </location>
</feature>
<accession>A0A6P6RZP7</accession>
<feature type="compositionally biased region" description="Low complexity" evidence="1">
    <location>
        <begin position="60"/>
        <end position="84"/>
    </location>
</feature>
<evidence type="ECO:0000256" key="1">
    <source>
        <dbReference type="SAM" id="MobiDB-lite"/>
    </source>
</evidence>
<dbReference type="GO" id="GO:0003677">
    <property type="term" value="F:DNA binding"/>
    <property type="evidence" value="ECO:0007669"/>
    <property type="project" value="InterPro"/>
</dbReference>
<dbReference type="GO" id="GO:0006355">
    <property type="term" value="P:regulation of DNA-templated transcription"/>
    <property type="evidence" value="ECO:0007669"/>
    <property type="project" value="InterPro"/>
</dbReference>
<dbReference type="Gene3D" id="2.30.31.10">
    <property type="entry name" value="Transcriptional Coactivator Pc4, Chain A"/>
    <property type="match status" value="1"/>
</dbReference>
<gene>
    <name evidence="3" type="primary">LOC113147264</name>
</gene>
<evidence type="ECO:0000313" key="3">
    <source>
        <dbReference type="RefSeq" id="XP_026193004.1"/>
    </source>
</evidence>
<organism evidence="2 3">
    <name type="scientific">Cyclospora cayetanensis</name>
    <dbReference type="NCBI Taxonomy" id="88456"/>
    <lineage>
        <taxon>Eukaryota</taxon>
        <taxon>Sar</taxon>
        <taxon>Alveolata</taxon>
        <taxon>Apicomplexa</taxon>
        <taxon>Conoidasida</taxon>
        <taxon>Coccidia</taxon>
        <taxon>Eucoccidiorida</taxon>
        <taxon>Eimeriorina</taxon>
        <taxon>Eimeriidae</taxon>
        <taxon>Cyclospora</taxon>
    </lineage>
</organism>
<dbReference type="RefSeq" id="XP_026193004.1">
    <property type="nucleotide sequence ID" value="XM_026337219.1"/>
</dbReference>
<dbReference type="GeneID" id="113147264"/>
<dbReference type="Proteomes" id="UP000515125">
    <property type="component" value="Unplaced"/>
</dbReference>
<feature type="region of interest" description="Disordered" evidence="1">
    <location>
        <begin position="55"/>
        <end position="84"/>
    </location>
</feature>
<dbReference type="InterPro" id="IPR009044">
    <property type="entry name" value="ssDNA-bd_transcriptional_reg"/>
</dbReference>